<gene>
    <name evidence="1" type="ORF">CVU82_03625</name>
</gene>
<reference evidence="1 2" key="1">
    <citation type="journal article" date="2017" name="ISME J.">
        <title>Potential for microbial H2 and metal transformations associated with novel bacteria and archaea in deep terrestrial subsurface sediments.</title>
        <authorList>
            <person name="Hernsdorf A.W."/>
            <person name="Amano Y."/>
            <person name="Miyakawa K."/>
            <person name="Ise K."/>
            <person name="Suzuki Y."/>
            <person name="Anantharaman K."/>
            <person name="Probst A."/>
            <person name="Burstein D."/>
            <person name="Thomas B.C."/>
            <person name="Banfield J.F."/>
        </authorList>
    </citation>
    <scope>NUCLEOTIDE SEQUENCE [LARGE SCALE GENOMIC DNA]</scope>
    <source>
        <strain evidence="1">HGW-Falkowbacteria-1</strain>
    </source>
</reference>
<comment type="caution">
    <text evidence="1">The sequence shown here is derived from an EMBL/GenBank/DDBJ whole genome shotgun (WGS) entry which is preliminary data.</text>
</comment>
<evidence type="ECO:0000313" key="2">
    <source>
        <dbReference type="Proteomes" id="UP000233517"/>
    </source>
</evidence>
<evidence type="ECO:0000313" key="1">
    <source>
        <dbReference type="EMBL" id="PKM91118.1"/>
    </source>
</evidence>
<dbReference type="Proteomes" id="UP000233517">
    <property type="component" value="Unassembled WGS sequence"/>
</dbReference>
<dbReference type="AlphaFoldDB" id="A0A2N2E8T5"/>
<accession>A0A2N2E8T5</accession>
<dbReference type="EMBL" id="PHAI01000003">
    <property type="protein sequence ID" value="PKM91118.1"/>
    <property type="molecule type" value="Genomic_DNA"/>
</dbReference>
<protein>
    <submittedName>
        <fullName evidence="1">Uncharacterized protein</fullName>
    </submittedName>
</protein>
<proteinExistence type="predicted"/>
<name>A0A2N2E8T5_9BACT</name>
<organism evidence="1 2">
    <name type="scientific">Candidatus Falkowbacteria bacterium HGW-Falkowbacteria-1</name>
    <dbReference type="NCBI Taxonomy" id="2013768"/>
    <lineage>
        <taxon>Bacteria</taxon>
        <taxon>Candidatus Falkowiibacteriota</taxon>
    </lineage>
</organism>
<sequence>MDINKKFLTYIRPYLIKLKEQIGDDFVVFGSAPLYLLGVVEFNGKINDLDISLKNKKDIPNKAKVVTFHKNKEQLFYKIVIDDLEVDMTSLWPGCEYFFNKIHSDPVVADNFKFANLDIVKEWKEEMVKNYDRKKDKDYLKKIDEFLNKIK</sequence>